<keyword evidence="7" id="KW-0807">Transducer</keyword>
<keyword evidence="2 8" id="KW-0812">Transmembrane</keyword>
<reference evidence="10" key="2">
    <citation type="submission" date="2017-05" db="UniProtKB">
        <authorList>
            <consortium name="EnsemblMetazoa"/>
        </authorList>
    </citation>
    <scope>IDENTIFICATION</scope>
</reference>
<dbReference type="EnsemblMetazoa" id="Aqu2.1.16173_001">
    <property type="protein sequence ID" value="Aqu2.1.16173_001"/>
    <property type="gene ID" value="Aqu2.1.16173"/>
</dbReference>
<dbReference type="AlphaFoldDB" id="A0A1X7TML7"/>
<proteinExistence type="predicted"/>
<feature type="transmembrane region" description="Helical" evidence="8">
    <location>
        <begin position="272"/>
        <end position="294"/>
    </location>
</feature>
<dbReference type="eggNOG" id="KOG3656">
    <property type="taxonomic scope" value="Eukaryota"/>
</dbReference>
<dbReference type="OrthoDB" id="10044919at2759"/>
<comment type="subcellular location">
    <subcellularLocation>
        <location evidence="1">Membrane</location>
        <topology evidence="1">Multi-pass membrane protein</topology>
    </subcellularLocation>
</comment>
<feature type="transmembrane region" description="Helical" evidence="8">
    <location>
        <begin position="187"/>
        <end position="213"/>
    </location>
</feature>
<protein>
    <recommendedName>
        <fullName evidence="9">G-protein coupled receptors family 1 profile domain-containing protein</fullName>
    </recommendedName>
</protein>
<sequence>MDYNFTATDLDNFTATGSINGPVLAAVFAVEAVVGFIANIIVLSITLYQRKSFRQPSTIFFTSLILSNLLDALVYLPMTTVATGAEEWIFGSTFEVRRATCVFSGIINWFIIFITVAVLAAISFDKCLFIVKPHFYKRFMKPWVTLIITVALWLIVALIFILPSLGFGEYDYHFEYGPCYITFKKNIAFVLFYIATVLIFIIVIIVTSIWTFCFTRRFIRDQSAIAGENVYHLKKMKLFGIFGSMLLAYGICYGVSFTIGIVSLGVTFPHEVYATGVFVFQFSIIATPLIQSYFRPDIVDSLKSFKNFVYTQMKKLQYSLPTPSQT</sequence>
<evidence type="ECO:0000256" key="4">
    <source>
        <dbReference type="ARBA" id="ARBA00023040"/>
    </source>
</evidence>
<evidence type="ECO:0000256" key="5">
    <source>
        <dbReference type="ARBA" id="ARBA00023136"/>
    </source>
</evidence>
<evidence type="ECO:0000256" key="7">
    <source>
        <dbReference type="ARBA" id="ARBA00023224"/>
    </source>
</evidence>
<dbReference type="InterPro" id="IPR000276">
    <property type="entry name" value="GPCR_Rhodpsn"/>
</dbReference>
<accession>A0A1X7TML7</accession>
<dbReference type="Gene3D" id="1.20.1070.10">
    <property type="entry name" value="Rhodopsin 7-helix transmembrane proteins"/>
    <property type="match status" value="1"/>
</dbReference>
<evidence type="ECO:0000313" key="11">
    <source>
        <dbReference type="Proteomes" id="UP000007879"/>
    </source>
</evidence>
<keyword evidence="6" id="KW-0675">Receptor</keyword>
<dbReference type="PROSITE" id="PS50262">
    <property type="entry name" value="G_PROTEIN_RECEP_F1_2"/>
    <property type="match status" value="1"/>
</dbReference>
<evidence type="ECO:0000313" key="10">
    <source>
        <dbReference type="EnsemblMetazoa" id="Aqu2.1.16173_001"/>
    </source>
</evidence>
<dbReference type="Pfam" id="PF00001">
    <property type="entry name" value="7tm_1"/>
    <property type="match status" value="1"/>
</dbReference>
<evidence type="ECO:0000256" key="3">
    <source>
        <dbReference type="ARBA" id="ARBA00022989"/>
    </source>
</evidence>
<evidence type="ECO:0000259" key="9">
    <source>
        <dbReference type="PROSITE" id="PS50262"/>
    </source>
</evidence>
<dbReference type="GO" id="GO:0004930">
    <property type="term" value="F:G protein-coupled receptor activity"/>
    <property type="evidence" value="ECO:0007669"/>
    <property type="project" value="UniProtKB-KW"/>
</dbReference>
<feature type="transmembrane region" description="Helical" evidence="8">
    <location>
        <begin position="59"/>
        <end position="82"/>
    </location>
</feature>
<evidence type="ECO:0000256" key="2">
    <source>
        <dbReference type="ARBA" id="ARBA00022692"/>
    </source>
</evidence>
<gene>
    <name evidence="10" type="primary">105314616</name>
</gene>
<feature type="transmembrane region" description="Helical" evidence="8">
    <location>
        <begin position="23"/>
        <end position="47"/>
    </location>
</feature>
<dbReference type="InterPro" id="IPR017452">
    <property type="entry name" value="GPCR_Rhodpsn_7TM"/>
</dbReference>
<dbReference type="FunCoup" id="A0A1X7TML7">
    <property type="interactions" value="170"/>
</dbReference>
<keyword evidence="4" id="KW-0297">G-protein coupled receptor</keyword>
<dbReference type="PRINTS" id="PR00237">
    <property type="entry name" value="GPCRRHODOPSN"/>
</dbReference>
<dbReference type="KEGG" id="aqu:105314616"/>
<reference evidence="11" key="1">
    <citation type="journal article" date="2010" name="Nature">
        <title>The Amphimedon queenslandica genome and the evolution of animal complexity.</title>
        <authorList>
            <person name="Srivastava M."/>
            <person name="Simakov O."/>
            <person name="Chapman J."/>
            <person name="Fahey B."/>
            <person name="Gauthier M.E."/>
            <person name="Mitros T."/>
            <person name="Richards G.S."/>
            <person name="Conaco C."/>
            <person name="Dacre M."/>
            <person name="Hellsten U."/>
            <person name="Larroux C."/>
            <person name="Putnam N.H."/>
            <person name="Stanke M."/>
            <person name="Adamska M."/>
            <person name="Darling A."/>
            <person name="Degnan S.M."/>
            <person name="Oakley T.H."/>
            <person name="Plachetzki D.C."/>
            <person name="Zhai Y."/>
            <person name="Adamski M."/>
            <person name="Calcino A."/>
            <person name="Cummins S.F."/>
            <person name="Goodstein D.M."/>
            <person name="Harris C."/>
            <person name="Jackson D.J."/>
            <person name="Leys S.P."/>
            <person name="Shu S."/>
            <person name="Woodcroft B.J."/>
            <person name="Vervoort M."/>
            <person name="Kosik K.S."/>
            <person name="Manning G."/>
            <person name="Degnan B.M."/>
            <person name="Rokhsar D.S."/>
        </authorList>
    </citation>
    <scope>NUCLEOTIDE SEQUENCE [LARGE SCALE GENOMIC DNA]</scope>
</reference>
<keyword evidence="5 8" id="KW-0472">Membrane</keyword>
<organism evidence="10">
    <name type="scientific">Amphimedon queenslandica</name>
    <name type="common">Sponge</name>
    <dbReference type="NCBI Taxonomy" id="400682"/>
    <lineage>
        <taxon>Eukaryota</taxon>
        <taxon>Metazoa</taxon>
        <taxon>Porifera</taxon>
        <taxon>Demospongiae</taxon>
        <taxon>Heteroscleromorpha</taxon>
        <taxon>Haplosclerida</taxon>
        <taxon>Niphatidae</taxon>
        <taxon>Amphimedon</taxon>
    </lineage>
</organism>
<dbReference type="OMA" id="THRREYE"/>
<feature type="domain" description="G-protein coupled receptors family 1 profile" evidence="9">
    <location>
        <begin position="38"/>
        <end position="291"/>
    </location>
</feature>
<dbReference type="CDD" id="cd00637">
    <property type="entry name" value="7tm_classA_rhodopsin-like"/>
    <property type="match status" value="1"/>
</dbReference>
<dbReference type="PANTHER" id="PTHR24240">
    <property type="entry name" value="OPSIN"/>
    <property type="match status" value="1"/>
</dbReference>
<feature type="transmembrane region" description="Helical" evidence="8">
    <location>
        <begin position="143"/>
        <end position="167"/>
    </location>
</feature>
<dbReference type="STRING" id="400682.A0A1X7TML7"/>
<evidence type="ECO:0000256" key="8">
    <source>
        <dbReference type="SAM" id="Phobius"/>
    </source>
</evidence>
<feature type="transmembrane region" description="Helical" evidence="8">
    <location>
        <begin position="102"/>
        <end position="122"/>
    </location>
</feature>
<dbReference type="GO" id="GO:0016020">
    <property type="term" value="C:membrane"/>
    <property type="evidence" value="ECO:0007669"/>
    <property type="project" value="UniProtKB-SubCell"/>
</dbReference>
<dbReference type="InterPro" id="IPR050125">
    <property type="entry name" value="GPCR_opsins"/>
</dbReference>
<dbReference type="InParanoid" id="A0A1X7TML7"/>
<evidence type="ECO:0000256" key="1">
    <source>
        <dbReference type="ARBA" id="ARBA00004141"/>
    </source>
</evidence>
<evidence type="ECO:0000256" key="6">
    <source>
        <dbReference type="ARBA" id="ARBA00023170"/>
    </source>
</evidence>
<keyword evidence="11" id="KW-1185">Reference proteome</keyword>
<dbReference type="SUPFAM" id="SSF81321">
    <property type="entry name" value="Family A G protein-coupled receptor-like"/>
    <property type="match status" value="1"/>
</dbReference>
<feature type="transmembrane region" description="Helical" evidence="8">
    <location>
        <begin position="238"/>
        <end position="266"/>
    </location>
</feature>
<keyword evidence="3 8" id="KW-1133">Transmembrane helix</keyword>
<name>A0A1X7TML7_AMPQE</name>
<dbReference type="Proteomes" id="UP000007879">
    <property type="component" value="Unassembled WGS sequence"/>
</dbReference>
<dbReference type="EnsemblMetazoa" id="XM_011408892.1">
    <property type="protein sequence ID" value="XP_011407194.1"/>
    <property type="gene ID" value="LOC105314616"/>
</dbReference>